<protein>
    <recommendedName>
        <fullName evidence="6">Bromodomain associated domain-containing protein</fullName>
    </recommendedName>
</protein>
<keyword evidence="3" id="KW-0804">Transcription</keyword>
<dbReference type="GO" id="GO:0005669">
    <property type="term" value="C:transcription factor TFIID complex"/>
    <property type="evidence" value="ECO:0007669"/>
    <property type="project" value="InterPro"/>
</dbReference>
<evidence type="ECO:0000313" key="7">
    <source>
        <dbReference type="EMBL" id="OLY83193.1"/>
    </source>
</evidence>
<organism evidence="7 8">
    <name type="scientific">Smittium mucronatum</name>
    <dbReference type="NCBI Taxonomy" id="133383"/>
    <lineage>
        <taxon>Eukaryota</taxon>
        <taxon>Fungi</taxon>
        <taxon>Fungi incertae sedis</taxon>
        <taxon>Zoopagomycota</taxon>
        <taxon>Kickxellomycotina</taxon>
        <taxon>Harpellomycetes</taxon>
        <taxon>Harpellales</taxon>
        <taxon>Legeriomycetaceae</taxon>
        <taxon>Smittium</taxon>
    </lineage>
</organism>
<dbReference type="PANTHER" id="PTHR46469:SF1">
    <property type="entry name" value="TRANSCRIPTION INITIATION FACTOR TFIID SUBUNIT 8"/>
    <property type="match status" value="1"/>
</dbReference>
<dbReference type="GO" id="GO:0006367">
    <property type="term" value="P:transcription initiation at RNA polymerase II promoter"/>
    <property type="evidence" value="ECO:0007669"/>
    <property type="project" value="TreeGrafter"/>
</dbReference>
<proteinExistence type="predicted"/>
<dbReference type="EMBL" id="LSSL01001019">
    <property type="protein sequence ID" value="OLY83193.1"/>
    <property type="molecule type" value="Genomic_DNA"/>
</dbReference>
<evidence type="ECO:0000256" key="1">
    <source>
        <dbReference type="ARBA" id="ARBA00004123"/>
    </source>
</evidence>
<dbReference type="STRING" id="133383.A0A1R0H225"/>
<accession>A0A1R0H225</accession>
<comment type="caution">
    <text evidence="7">The sequence shown here is derived from an EMBL/GenBank/DDBJ whole genome shotgun (WGS) entry which is preliminary data.</text>
</comment>
<dbReference type="InterPro" id="IPR037818">
    <property type="entry name" value="TAF8"/>
</dbReference>
<feature type="region of interest" description="Disordered" evidence="5">
    <location>
        <begin position="142"/>
        <end position="173"/>
    </location>
</feature>
<dbReference type="Pfam" id="PF07524">
    <property type="entry name" value="Bromo_TP"/>
    <property type="match status" value="1"/>
</dbReference>
<evidence type="ECO:0000256" key="3">
    <source>
        <dbReference type="ARBA" id="ARBA00023163"/>
    </source>
</evidence>
<dbReference type="Gene3D" id="1.10.20.10">
    <property type="entry name" value="Histone, subunit A"/>
    <property type="match status" value="1"/>
</dbReference>
<gene>
    <name evidence="7" type="ORF">AYI68_g2677</name>
</gene>
<name>A0A1R0H225_9FUNG</name>
<dbReference type="InterPro" id="IPR009072">
    <property type="entry name" value="Histone-fold"/>
</dbReference>
<feature type="domain" description="Bromodomain associated" evidence="6">
    <location>
        <begin position="45"/>
        <end position="93"/>
    </location>
</feature>
<keyword evidence="2" id="KW-0805">Transcription regulation</keyword>
<evidence type="ECO:0000256" key="4">
    <source>
        <dbReference type="ARBA" id="ARBA00023242"/>
    </source>
</evidence>
<dbReference type="AlphaFoldDB" id="A0A1R0H225"/>
<dbReference type="InterPro" id="IPR006565">
    <property type="entry name" value="BTP"/>
</dbReference>
<feature type="compositionally biased region" description="Low complexity" evidence="5">
    <location>
        <begin position="152"/>
        <end position="171"/>
    </location>
</feature>
<dbReference type="OrthoDB" id="2193813at2759"/>
<sequence>MGSEVKVVDSEVDDSIFKRVSAKILLESQFGDPESTEIDPPGITSTGLDLLSCSAKRYLLELIASVHSFGELALRSQPNVNDVNQGFSSLGISLPELSVYYFKTLKYQSPNLEIKGEEQENKTEFSTARKYEDSISLFLDNSSIPQKNSNPSSFSTIEKSSESNESSFNPSVDNLKKSEKVRYPWIPPFLPPFPQPHSYISTFTDGTDLFTSNSFIGRDESKVAKLRANQKYLAETSLENLYSKTIFGPSSSLKTTKFHTINQEIPNNMDSEQNPSKDNLTDQGLPKEIGADLAFSENDIVEDQTDQASIELTHILPFLYQIVLSSYLGGIKT</sequence>
<evidence type="ECO:0000256" key="2">
    <source>
        <dbReference type="ARBA" id="ARBA00023015"/>
    </source>
</evidence>
<feature type="compositionally biased region" description="Polar residues" evidence="5">
    <location>
        <begin position="142"/>
        <end position="151"/>
    </location>
</feature>
<dbReference type="Proteomes" id="UP000187455">
    <property type="component" value="Unassembled WGS sequence"/>
</dbReference>
<keyword evidence="8" id="KW-1185">Reference proteome</keyword>
<evidence type="ECO:0000259" key="6">
    <source>
        <dbReference type="Pfam" id="PF07524"/>
    </source>
</evidence>
<dbReference type="PANTHER" id="PTHR46469">
    <property type="entry name" value="TRANSCRIPTION INITIATION FACTOR TFIID SUBUNIT 8"/>
    <property type="match status" value="1"/>
</dbReference>
<dbReference type="GO" id="GO:0046982">
    <property type="term" value="F:protein heterodimerization activity"/>
    <property type="evidence" value="ECO:0007669"/>
    <property type="project" value="InterPro"/>
</dbReference>
<evidence type="ECO:0000256" key="5">
    <source>
        <dbReference type="SAM" id="MobiDB-lite"/>
    </source>
</evidence>
<keyword evidence="4" id="KW-0539">Nucleus</keyword>
<reference evidence="7 8" key="1">
    <citation type="journal article" date="2016" name="Mol. Biol. Evol.">
        <title>Genome-Wide Survey of Gut Fungi (Harpellales) Reveals the First Horizontally Transferred Ubiquitin Gene from a Mosquito Host.</title>
        <authorList>
            <person name="Wang Y."/>
            <person name="White M.M."/>
            <person name="Kvist S."/>
            <person name="Moncalvo J.M."/>
        </authorList>
    </citation>
    <scope>NUCLEOTIDE SEQUENCE [LARGE SCALE GENOMIC DNA]</scope>
    <source>
        <strain evidence="7 8">ALG-7-W6</strain>
    </source>
</reference>
<evidence type="ECO:0000313" key="8">
    <source>
        <dbReference type="Proteomes" id="UP000187455"/>
    </source>
</evidence>
<comment type="subcellular location">
    <subcellularLocation>
        <location evidence="1">Nucleus</location>
    </subcellularLocation>
</comment>